<dbReference type="GO" id="GO:0022625">
    <property type="term" value="C:cytosolic large ribosomal subunit"/>
    <property type="evidence" value="ECO:0007669"/>
    <property type="project" value="TreeGrafter"/>
</dbReference>
<dbReference type="Proteomes" id="UP000308133">
    <property type="component" value="Unassembled WGS sequence"/>
</dbReference>
<dbReference type="Pfam" id="PF01137">
    <property type="entry name" value="RTC"/>
    <property type="match status" value="1"/>
</dbReference>
<evidence type="ECO:0000256" key="5">
    <source>
        <dbReference type="SAM" id="MobiDB-lite"/>
    </source>
</evidence>
<proteinExistence type="inferred from homology"/>
<evidence type="ECO:0000256" key="4">
    <source>
        <dbReference type="RuleBase" id="RU000663"/>
    </source>
</evidence>
<evidence type="ECO:0000256" key="2">
    <source>
        <dbReference type="ARBA" id="ARBA00022980"/>
    </source>
</evidence>
<dbReference type="PROSITE" id="PS01194">
    <property type="entry name" value="RIBOSOMAL_L15E"/>
    <property type="match status" value="1"/>
</dbReference>
<evidence type="ECO:0000313" key="7">
    <source>
        <dbReference type="EMBL" id="TKX21858.1"/>
    </source>
</evidence>
<dbReference type="FunFam" id="3.40.1120.10:FF:000001">
    <property type="entry name" value="Ribosomal protein L15"/>
    <property type="match status" value="1"/>
</dbReference>
<dbReference type="FunFam" id="3.65.10.20:FF:000013">
    <property type="entry name" value="TatD related DNase"/>
    <property type="match status" value="1"/>
</dbReference>
<dbReference type="PANTHER" id="PTHR11847:SF4">
    <property type="entry name" value="LARGE RIBOSOMAL SUBUNIT PROTEIN EL15"/>
    <property type="match status" value="1"/>
</dbReference>
<keyword evidence="2 4" id="KW-0689">Ribosomal protein</keyword>
<comment type="caution">
    <text evidence="7">The sequence shown here is derived from an EMBL/GenBank/DDBJ whole genome shotgun (WGS) entry which is preliminary data.</text>
</comment>
<dbReference type="PANTHER" id="PTHR11847">
    <property type="entry name" value="RIBOSOMAL PROTEIN L15"/>
    <property type="match status" value="1"/>
</dbReference>
<gene>
    <name evidence="7" type="ORF">C1H76_5953</name>
</gene>
<feature type="compositionally biased region" description="Polar residues" evidence="5">
    <location>
        <begin position="471"/>
        <end position="485"/>
    </location>
</feature>
<dbReference type="GO" id="GO:0003824">
    <property type="term" value="F:catalytic activity"/>
    <property type="evidence" value="ECO:0007669"/>
    <property type="project" value="InterPro"/>
</dbReference>
<dbReference type="InterPro" id="IPR013792">
    <property type="entry name" value="RNA3'P_cycl/enolpyr_Trfase_a/b"/>
</dbReference>
<evidence type="ECO:0000313" key="8">
    <source>
        <dbReference type="Proteomes" id="UP000308133"/>
    </source>
</evidence>
<dbReference type="GO" id="GO:0003735">
    <property type="term" value="F:structural constituent of ribosome"/>
    <property type="evidence" value="ECO:0007669"/>
    <property type="project" value="InterPro"/>
</dbReference>
<dbReference type="Gene3D" id="3.40.1120.10">
    <property type="entry name" value="Ribosomal protein l15e"/>
    <property type="match status" value="1"/>
</dbReference>
<dbReference type="EMBL" id="PTQR01000077">
    <property type="protein sequence ID" value="TKX21858.1"/>
    <property type="molecule type" value="Genomic_DNA"/>
</dbReference>
<dbReference type="InterPro" id="IPR024794">
    <property type="entry name" value="Rbsml_eL15_core_dom_sf"/>
</dbReference>
<feature type="domain" description="RNA 3'-terminal phosphate cyclase" evidence="6">
    <location>
        <begin position="16"/>
        <end position="367"/>
    </location>
</feature>
<dbReference type="InterPro" id="IPR000439">
    <property type="entry name" value="Ribosomal_eL15"/>
</dbReference>
<keyword evidence="3 4" id="KW-0687">Ribonucleoprotein</keyword>
<reference evidence="7 8" key="1">
    <citation type="submission" date="2018-02" db="EMBL/GenBank/DDBJ databases">
        <title>Draft genome sequences of Elsinoe sp., causing black scab on jojoba.</title>
        <authorList>
            <person name="Stodart B."/>
            <person name="Jeffress S."/>
            <person name="Ash G."/>
            <person name="Arun Chinnappa K."/>
        </authorList>
    </citation>
    <scope>NUCLEOTIDE SEQUENCE [LARGE SCALE GENOMIC DNA]</scope>
    <source>
        <strain evidence="7 8">Hillstone_2</strain>
    </source>
</reference>
<feature type="region of interest" description="Disordered" evidence="5">
    <location>
        <begin position="551"/>
        <end position="574"/>
    </location>
</feature>
<dbReference type="InterPro" id="IPR020925">
    <property type="entry name" value="Ribosomal_eL15_CS"/>
</dbReference>
<dbReference type="Gene3D" id="3.30.360.20">
    <property type="entry name" value="RNA 3'-terminal phosphate cyclase, insert domain"/>
    <property type="match status" value="1"/>
</dbReference>
<dbReference type="InterPro" id="IPR036553">
    <property type="entry name" value="RPTC_insert"/>
</dbReference>
<dbReference type="InterPro" id="IPR012678">
    <property type="entry name" value="Ribosomal_uL23/eL15/eS24_sf"/>
</dbReference>
<dbReference type="InterPro" id="IPR023797">
    <property type="entry name" value="RNA3'_phos_cyclase_dom"/>
</dbReference>
<dbReference type="SUPFAM" id="SSF54189">
    <property type="entry name" value="Ribosomal proteins S24e, L23 and L15e"/>
    <property type="match status" value="1"/>
</dbReference>
<organism evidence="7 8">
    <name type="scientific">Elsinoe australis</name>
    <dbReference type="NCBI Taxonomy" id="40998"/>
    <lineage>
        <taxon>Eukaryota</taxon>
        <taxon>Fungi</taxon>
        <taxon>Dikarya</taxon>
        <taxon>Ascomycota</taxon>
        <taxon>Pezizomycotina</taxon>
        <taxon>Dothideomycetes</taxon>
        <taxon>Dothideomycetidae</taxon>
        <taxon>Myriangiales</taxon>
        <taxon>Elsinoaceae</taxon>
        <taxon>Elsinoe</taxon>
    </lineage>
</organism>
<dbReference type="SUPFAM" id="SSF55205">
    <property type="entry name" value="EPT/RTPC-like"/>
    <property type="match status" value="1"/>
</dbReference>
<accession>A0A4U7ATY2</accession>
<evidence type="ECO:0000259" key="6">
    <source>
        <dbReference type="Pfam" id="PF01137"/>
    </source>
</evidence>
<evidence type="ECO:0000256" key="3">
    <source>
        <dbReference type="ARBA" id="ARBA00023274"/>
    </source>
</evidence>
<dbReference type="SMART" id="SM01384">
    <property type="entry name" value="Ribosomal_L15e"/>
    <property type="match status" value="1"/>
</dbReference>
<dbReference type="AlphaFoldDB" id="A0A4U7ATY2"/>
<name>A0A4U7ATY2_9PEZI</name>
<protein>
    <recommendedName>
        <fullName evidence="4">Ribosomal protein L15</fullName>
    </recommendedName>
</protein>
<dbReference type="NCBIfam" id="NF003269">
    <property type="entry name" value="PRK04243.1"/>
    <property type="match status" value="1"/>
</dbReference>
<evidence type="ECO:0000256" key="1">
    <source>
        <dbReference type="ARBA" id="ARBA00006857"/>
    </source>
</evidence>
<comment type="similarity">
    <text evidence="1 4">Belongs to the eukaryotic ribosomal protein eL15 family.</text>
</comment>
<dbReference type="InterPro" id="IPR037136">
    <property type="entry name" value="RNA3'_phos_cyclase_dom_sf"/>
</dbReference>
<dbReference type="Pfam" id="PF00827">
    <property type="entry name" value="Ribosomal_L15e"/>
    <property type="match status" value="1"/>
</dbReference>
<sequence length="591" mass="66323">MLRKQRHRVHLDGTTLEGGGQLLRIALGLSSLTRKAIHITNIRGKRSGGGGLKAQHLTSMLWLGRASNAQIRGAGLKSKEVTFTPDELPSIQQDIAAGHVTIDQNTPGSINLVLQAVLPYLLFSGAEAPIQLHITGGTNVSNSPSHDYVEQVLIPMLSLIGIPPLHATCHSRGWSSGSTGLGDVTFTINPLRTALPSFQLTNRGTISSVRATVIAPGGTEQEFRNTLDLTFRERRPSIFGDAQDPKIDITFEDSLHDKRYYLLLVATTSTGLKLGRDWLYGGRIRAGQISTIVQQMVEKVFNDLITEIEHGGCVDEWMRDQFVVFQALAKGKSRVDGGERGETKIEPSLHTQTAMWVAERIIDVTFDKEGGCEGMGFAPGDMERHADEMGALKYVEELQKKKQSDVLRFLLRVRCWELRQLNVIHRASRPSRPDKARRLGYKAKQGFVIYRIRVRRGGRKRMAPKGATYGKPTNQGVNQLKSQRSLRSTAEERIGRRCANLRVLNSYWINADSTYKYYEVICVDPQHKAIRRDPRINWIVNPVHKHREMRGLTGTGKQNRGIGKGHGFNHSKSGRRKIWKKHNTLSLWRYR</sequence>
<dbReference type="GO" id="GO:0002181">
    <property type="term" value="P:cytoplasmic translation"/>
    <property type="evidence" value="ECO:0007669"/>
    <property type="project" value="TreeGrafter"/>
</dbReference>
<feature type="region of interest" description="Disordered" evidence="5">
    <location>
        <begin position="465"/>
        <end position="485"/>
    </location>
</feature>
<dbReference type="Gene3D" id="3.65.10.20">
    <property type="entry name" value="RNA 3'-terminal phosphate cyclase domain"/>
    <property type="match status" value="1"/>
</dbReference>
<dbReference type="GO" id="GO:0003723">
    <property type="term" value="F:RNA binding"/>
    <property type="evidence" value="ECO:0007669"/>
    <property type="project" value="TreeGrafter"/>
</dbReference>